<comment type="similarity">
    <text evidence="2">Belongs to the alpha/beta-type SASP family.</text>
</comment>
<name>A0A0H0SU43_9BACL</name>
<dbReference type="AlphaFoldDB" id="A0A0H0SU43"/>
<proteinExistence type="inferred from homology"/>
<dbReference type="InterPro" id="IPR038300">
    <property type="entry name" value="SASP_sf_alpha/beta"/>
</dbReference>
<reference evidence="4 8" key="2">
    <citation type="submission" date="2016-11" db="EMBL/GenBank/DDBJ databases">
        <authorList>
            <person name="Jaros S."/>
            <person name="Januszkiewicz K."/>
            <person name="Wedrychowicz H."/>
        </authorList>
    </citation>
    <scope>NUCLEOTIDE SEQUENCE [LARGE SCALE GENOMIC DNA]</scope>
    <source>
        <strain evidence="4 8">NF2</strain>
    </source>
</reference>
<sequence length="68" mass="7209">MANNGGSSNNLLVPQANQALDQLKYEIASEFGVNLGPDTTSRQNGSVGGEITKRLVSFAEQQMAGRQV</sequence>
<dbReference type="KEGG" id="bfm:BP422_10215"/>
<dbReference type="GO" id="GO:0003690">
    <property type="term" value="F:double-stranded DNA binding"/>
    <property type="evidence" value="ECO:0007669"/>
    <property type="project" value="InterPro"/>
</dbReference>
<dbReference type="PROSITE" id="PS00304">
    <property type="entry name" value="SASP_1"/>
    <property type="match status" value="1"/>
</dbReference>
<reference evidence="6 7" key="1">
    <citation type="submission" date="2015-05" db="EMBL/GenBank/DDBJ databases">
        <title>Genome sequencing project for genomic taxonomy and phylogenomics of Bacillus-like bacteria.</title>
        <authorList>
            <person name="Liu B."/>
            <person name="Wang J."/>
            <person name="Zhu Y."/>
            <person name="Liu G."/>
            <person name="Chen Q."/>
            <person name="Chen Z."/>
            <person name="Lan J."/>
            <person name="Che J."/>
            <person name="Ge C."/>
            <person name="Shi H."/>
            <person name="Pan Z."/>
            <person name="Liu X."/>
        </authorList>
    </citation>
    <scope>NUCLEOTIDE SEQUENCE [LARGE SCALE GENOMIC DNA]</scope>
    <source>
        <strain evidence="6 7">DSM 9885</strain>
    </source>
</reference>
<evidence type="ECO:0000313" key="9">
    <source>
        <dbReference type="Proteomes" id="UP000319498"/>
    </source>
</evidence>
<evidence type="ECO:0000313" key="6">
    <source>
        <dbReference type="EMBL" id="KLI00382.1"/>
    </source>
</evidence>
<dbReference type="PROSITE" id="PS00684">
    <property type="entry name" value="SASP_2"/>
    <property type="match status" value="1"/>
</dbReference>
<dbReference type="InterPro" id="IPR018126">
    <property type="entry name" value="SASP_alpha/beta-type_CS"/>
</dbReference>
<dbReference type="EMBL" id="CP018145">
    <property type="protein sequence ID" value="ASJ53885.1"/>
    <property type="molecule type" value="Genomic_DNA"/>
</dbReference>
<evidence type="ECO:0000313" key="8">
    <source>
        <dbReference type="Proteomes" id="UP000197781"/>
    </source>
</evidence>
<dbReference type="InterPro" id="IPR001448">
    <property type="entry name" value="SASP_alpha/beta-type"/>
</dbReference>
<dbReference type="InterPro" id="IPR050847">
    <property type="entry name" value="SASP_DNA-binding"/>
</dbReference>
<evidence type="ECO:0000256" key="1">
    <source>
        <dbReference type="ARBA" id="ARBA00003863"/>
    </source>
</evidence>
<dbReference type="Proteomes" id="UP000319498">
    <property type="component" value="Unassembled WGS sequence"/>
</dbReference>
<organism evidence="4 8">
    <name type="scientific">Brevibacillus formosus</name>
    <dbReference type="NCBI Taxonomy" id="54913"/>
    <lineage>
        <taxon>Bacteria</taxon>
        <taxon>Bacillati</taxon>
        <taxon>Bacillota</taxon>
        <taxon>Bacilli</taxon>
        <taxon>Bacillales</taxon>
        <taxon>Paenibacillaceae</taxon>
        <taxon>Brevibacillus</taxon>
    </lineage>
</organism>
<dbReference type="Proteomes" id="UP000197781">
    <property type="component" value="Chromosome"/>
</dbReference>
<dbReference type="Gene3D" id="6.10.10.80">
    <property type="entry name" value="Small, acid-soluble spore protein, alpha/beta type-like"/>
    <property type="match status" value="1"/>
</dbReference>
<comment type="function">
    <text evidence="1">SASP are bound to spore DNA. They are double-stranded DNA-binding proteins that cause DNA to change to an a-like conformation. They protect the DNA backbone from chemical and enzymatic cleavage and are thus involved in dormant spore's high resistance to UV light.</text>
</comment>
<reference evidence="5 9" key="3">
    <citation type="submission" date="2019-06" db="EMBL/GenBank/DDBJ databases">
        <title>Whole genome shotgun sequence of Brevibacillus formosus NBRC 15716.</title>
        <authorList>
            <person name="Hosoyama A."/>
            <person name="Uohara A."/>
            <person name="Ohji S."/>
            <person name="Ichikawa N."/>
        </authorList>
    </citation>
    <scope>NUCLEOTIDE SEQUENCE [LARGE SCALE GENOMIC DNA]</scope>
    <source>
        <strain evidence="5 9">NBRC 15716</strain>
    </source>
</reference>
<dbReference type="Pfam" id="PF00269">
    <property type="entry name" value="SASP"/>
    <property type="match status" value="1"/>
</dbReference>
<keyword evidence="9" id="KW-1185">Reference proteome</keyword>
<dbReference type="Proteomes" id="UP000035218">
    <property type="component" value="Unassembled WGS sequence"/>
</dbReference>
<dbReference type="GeneID" id="87583495"/>
<evidence type="ECO:0000313" key="7">
    <source>
        <dbReference type="Proteomes" id="UP000035218"/>
    </source>
</evidence>
<dbReference type="GO" id="GO:0006265">
    <property type="term" value="P:DNA topological change"/>
    <property type="evidence" value="ECO:0007669"/>
    <property type="project" value="InterPro"/>
</dbReference>
<protein>
    <submittedName>
        <fullName evidence="4 5">Spore protein</fullName>
    </submittedName>
</protein>
<keyword evidence="3" id="KW-0238">DNA-binding</keyword>
<dbReference type="RefSeq" id="WP_047067213.1">
    <property type="nucleotide sequence ID" value="NZ_BJOL01000012.1"/>
</dbReference>
<dbReference type="PANTHER" id="PTHR36107">
    <property type="entry name" value="SMALL, ACID-SOLUBLE SPORE PROTEIN A"/>
    <property type="match status" value="1"/>
</dbReference>
<gene>
    <name evidence="5" type="primary">sspA</name>
    <name evidence="6" type="ORF">AA984_00240</name>
    <name evidence="5" type="ORF">BFO01nite_18850</name>
    <name evidence="4" type="ORF">BP422_10215</name>
</gene>
<evidence type="ECO:0000313" key="4">
    <source>
        <dbReference type="EMBL" id="ASJ53885.1"/>
    </source>
</evidence>
<dbReference type="OrthoDB" id="2939151at2"/>
<dbReference type="PANTHER" id="PTHR36107:SF1">
    <property type="entry name" value="SMALL, ACID-SOLUBLE SPORE PROTEIN A"/>
    <property type="match status" value="1"/>
</dbReference>
<accession>A0A0H0SU43</accession>
<evidence type="ECO:0000313" key="5">
    <source>
        <dbReference type="EMBL" id="GED57753.1"/>
    </source>
</evidence>
<dbReference type="EMBL" id="BJOL01000012">
    <property type="protein sequence ID" value="GED57753.1"/>
    <property type="molecule type" value="Genomic_DNA"/>
</dbReference>
<evidence type="ECO:0000256" key="2">
    <source>
        <dbReference type="ARBA" id="ARBA00005442"/>
    </source>
</evidence>
<evidence type="ECO:0000256" key="3">
    <source>
        <dbReference type="ARBA" id="ARBA00023125"/>
    </source>
</evidence>
<dbReference type="EMBL" id="LDCN01000001">
    <property type="protein sequence ID" value="KLI00382.1"/>
    <property type="molecule type" value="Genomic_DNA"/>
</dbReference>